<proteinExistence type="predicted"/>
<dbReference type="EMBL" id="PNFQ01000010">
    <property type="protein sequence ID" value="PMB85451.1"/>
    <property type="molecule type" value="Genomic_DNA"/>
</dbReference>
<reference evidence="1 2" key="1">
    <citation type="submission" date="2017-09" db="EMBL/GenBank/DDBJ databases">
        <title>Bacterial strain isolated from the female urinary microbiota.</title>
        <authorList>
            <person name="Thomas-White K."/>
            <person name="Kumar N."/>
            <person name="Forster S."/>
            <person name="Putonti C."/>
            <person name="Lawley T."/>
            <person name="Wolfe A.J."/>
        </authorList>
    </citation>
    <scope>NUCLEOTIDE SEQUENCE [LARGE SCALE GENOMIC DNA]</scope>
    <source>
        <strain evidence="1 2">UMB0079b</strain>
    </source>
</reference>
<dbReference type="Proteomes" id="UP000235609">
    <property type="component" value="Unassembled WGS sequence"/>
</dbReference>
<sequence>MPFCSVPKIGVVMTDSIISNAIKTSIDRPKYEGFDACADITFELLNGEKNKLIEKISSGSYLTSEEQYFLIKLESIINTLNDEYNGFCF</sequence>
<protein>
    <submittedName>
        <fullName evidence="1">Uncharacterized protein</fullName>
    </submittedName>
</protein>
<comment type="caution">
    <text evidence="1">The sequence shown here is derived from an EMBL/GenBank/DDBJ whole genome shotgun (WGS) entry which is preliminary data.</text>
</comment>
<gene>
    <name evidence="1" type="ORF">CK799_08725</name>
</gene>
<name>A0A2N6P433_STROR</name>
<evidence type="ECO:0000313" key="1">
    <source>
        <dbReference type="EMBL" id="PMB85451.1"/>
    </source>
</evidence>
<accession>A0A2N6P433</accession>
<evidence type="ECO:0000313" key="2">
    <source>
        <dbReference type="Proteomes" id="UP000235609"/>
    </source>
</evidence>
<organism evidence="1 2">
    <name type="scientific">Streptococcus oralis subsp. dentisani</name>
    <dbReference type="NCBI Taxonomy" id="1458253"/>
    <lineage>
        <taxon>Bacteria</taxon>
        <taxon>Bacillati</taxon>
        <taxon>Bacillota</taxon>
        <taxon>Bacilli</taxon>
        <taxon>Lactobacillales</taxon>
        <taxon>Streptococcaceae</taxon>
        <taxon>Streptococcus</taxon>
    </lineage>
</organism>
<dbReference type="AlphaFoldDB" id="A0A2N6P433"/>